<dbReference type="HOGENOM" id="CLU_047118_0_0_10"/>
<evidence type="ECO:0000313" key="6">
    <source>
        <dbReference type="EMBL" id="AEL25748.1"/>
    </source>
</evidence>
<dbReference type="GO" id="GO:0000155">
    <property type="term" value="F:phosphorelay sensor kinase activity"/>
    <property type="evidence" value="ECO:0007669"/>
    <property type="project" value="InterPro"/>
</dbReference>
<dbReference type="SUPFAM" id="SSF55874">
    <property type="entry name" value="ATPase domain of HSP90 chaperone/DNA topoisomerase II/histidine kinase"/>
    <property type="match status" value="1"/>
</dbReference>
<evidence type="ECO:0000256" key="2">
    <source>
        <dbReference type="ARBA" id="ARBA00012438"/>
    </source>
</evidence>
<feature type="transmembrane region" description="Helical" evidence="4">
    <location>
        <begin position="51"/>
        <end position="69"/>
    </location>
</feature>
<dbReference type="EMBL" id="CP002955">
    <property type="protein sequence ID" value="AEL25748.1"/>
    <property type="molecule type" value="Genomic_DNA"/>
</dbReference>
<keyword evidence="6" id="KW-0418">Kinase</keyword>
<dbReference type="CDD" id="cd00075">
    <property type="entry name" value="HATPase"/>
    <property type="match status" value="1"/>
</dbReference>
<dbReference type="Pfam" id="PF00512">
    <property type="entry name" value="HisKA"/>
    <property type="match status" value="1"/>
</dbReference>
<dbReference type="PRINTS" id="PR00344">
    <property type="entry name" value="BCTRLSENSOR"/>
</dbReference>
<dbReference type="CDD" id="cd00082">
    <property type="entry name" value="HisKA"/>
    <property type="match status" value="1"/>
</dbReference>
<comment type="catalytic activity">
    <reaction evidence="1">
        <text>ATP + protein L-histidine = ADP + protein N-phospho-L-histidine.</text>
        <dbReference type="EC" id="2.7.13.3"/>
    </reaction>
</comment>
<dbReference type="InterPro" id="IPR003594">
    <property type="entry name" value="HATPase_dom"/>
</dbReference>
<evidence type="ECO:0000256" key="4">
    <source>
        <dbReference type="SAM" id="Phobius"/>
    </source>
</evidence>
<keyword evidence="6" id="KW-0808">Transferase</keyword>
<feature type="domain" description="Histidine kinase" evidence="5">
    <location>
        <begin position="219"/>
        <end position="434"/>
    </location>
</feature>
<name>G0IZT4_CYCMS</name>
<keyword evidence="4" id="KW-0472">Membrane</keyword>
<dbReference type="SUPFAM" id="SSF47384">
    <property type="entry name" value="Homodimeric domain of signal transducing histidine kinase"/>
    <property type="match status" value="1"/>
</dbReference>
<dbReference type="PROSITE" id="PS50109">
    <property type="entry name" value="HIS_KIN"/>
    <property type="match status" value="1"/>
</dbReference>
<feature type="transmembrane region" description="Helical" evidence="4">
    <location>
        <begin position="101"/>
        <end position="119"/>
    </location>
</feature>
<evidence type="ECO:0000256" key="1">
    <source>
        <dbReference type="ARBA" id="ARBA00000085"/>
    </source>
</evidence>
<keyword evidence="4" id="KW-0812">Transmembrane</keyword>
<dbReference type="STRING" id="880070.Cycma_2001"/>
<organism evidence="6 7">
    <name type="scientific">Cyclobacterium marinum (strain ATCC 25205 / DSM 745 / LMG 13164 / NCIMB 1802)</name>
    <name type="common">Flectobacillus marinus</name>
    <dbReference type="NCBI Taxonomy" id="880070"/>
    <lineage>
        <taxon>Bacteria</taxon>
        <taxon>Pseudomonadati</taxon>
        <taxon>Bacteroidota</taxon>
        <taxon>Cytophagia</taxon>
        <taxon>Cytophagales</taxon>
        <taxon>Cyclobacteriaceae</taxon>
        <taxon>Cyclobacterium</taxon>
    </lineage>
</organism>
<dbReference type="InterPro" id="IPR036890">
    <property type="entry name" value="HATPase_C_sf"/>
</dbReference>
<dbReference type="SMART" id="SM00387">
    <property type="entry name" value="HATPase_c"/>
    <property type="match status" value="1"/>
</dbReference>
<keyword evidence="4" id="KW-1133">Transmembrane helix</keyword>
<evidence type="ECO:0000259" key="5">
    <source>
        <dbReference type="PROSITE" id="PS50109"/>
    </source>
</evidence>
<dbReference type="InterPro" id="IPR005467">
    <property type="entry name" value="His_kinase_dom"/>
</dbReference>
<keyword evidence="3" id="KW-0597">Phosphoprotein</keyword>
<dbReference type="eggNOG" id="COG4251">
    <property type="taxonomic scope" value="Bacteria"/>
</dbReference>
<dbReference type="SMART" id="SM00388">
    <property type="entry name" value="HisKA"/>
    <property type="match status" value="1"/>
</dbReference>
<feature type="transmembrane region" description="Helical" evidence="4">
    <location>
        <begin position="20"/>
        <end position="45"/>
    </location>
</feature>
<reference evidence="7" key="1">
    <citation type="submission" date="2011-07" db="EMBL/GenBank/DDBJ databases">
        <title>The complete genome of Cyclobacterium marinum DSM 745.</title>
        <authorList>
            <person name="Lucas S."/>
            <person name="Han J."/>
            <person name="Lapidus A."/>
            <person name="Bruce D."/>
            <person name="Goodwin L."/>
            <person name="Pitluck S."/>
            <person name="Peters L."/>
            <person name="Kyrpides N."/>
            <person name="Mavromatis K."/>
            <person name="Ivanova N."/>
            <person name="Ovchinnikova G."/>
            <person name="Chertkov O."/>
            <person name="Detter J.C."/>
            <person name="Tapia R."/>
            <person name="Han C."/>
            <person name="Land M."/>
            <person name="Hauser L."/>
            <person name="Markowitz V."/>
            <person name="Cheng J.-F."/>
            <person name="Hugenholtz P."/>
            <person name="Woyke T."/>
            <person name="Wu D."/>
            <person name="Tindall B."/>
            <person name="Schuetze A."/>
            <person name="Brambilla E."/>
            <person name="Klenk H.-P."/>
            <person name="Eisen J.A."/>
        </authorList>
    </citation>
    <scope>NUCLEOTIDE SEQUENCE [LARGE SCALE GENOMIC DNA]</scope>
    <source>
        <strain evidence="7">ATCC 25205 / DSM 745 / LMG 13164 / NCIMB 1802</strain>
    </source>
</reference>
<evidence type="ECO:0000256" key="3">
    <source>
        <dbReference type="ARBA" id="ARBA00022553"/>
    </source>
</evidence>
<feature type="transmembrane region" description="Helical" evidence="4">
    <location>
        <begin position="126"/>
        <end position="145"/>
    </location>
</feature>
<feature type="transmembrane region" description="Helical" evidence="4">
    <location>
        <begin position="165"/>
        <end position="185"/>
    </location>
</feature>
<feature type="transmembrane region" description="Helical" evidence="4">
    <location>
        <begin position="78"/>
        <end position="95"/>
    </location>
</feature>
<dbReference type="Gene3D" id="3.30.565.10">
    <property type="entry name" value="Histidine kinase-like ATPase, C-terminal domain"/>
    <property type="match status" value="1"/>
</dbReference>
<dbReference type="Proteomes" id="UP000001635">
    <property type="component" value="Chromosome"/>
</dbReference>
<dbReference type="EC" id="2.7.13.3" evidence="2"/>
<keyword evidence="7" id="KW-1185">Reference proteome</keyword>
<accession>G0IZT4</accession>
<gene>
    <name evidence="6" type="ordered locus">Cycma_2001</name>
</gene>
<dbReference type="AlphaFoldDB" id="G0IZT4"/>
<dbReference type="KEGG" id="cmr:Cycma_2001"/>
<dbReference type="InterPro" id="IPR036097">
    <property type="entry name" value="HisK_dim/P_sf"/>
</dbReference>
<dbReference type="PANTHER" id="PTHR43547:SF2">
    <property type="entry name" value="HYBRID SIGNAL TRANSDUCTION HISTIDINE KINASE C"/>
    <property type="match status" value="1"/>
</dbReference>
<protein>
    <recommendedName>
        <fullName evidence="2">histidine kinase</fullName>
        <ecNumber evidence="2">2.7.13.3</ecNumber>
    </recommendedName>
</protein>
<dbReference type="InterPro" id="IPR004358">
    <property type="entry name" value="Sig_transdc_His_kin-like_C"/>
</dbReference>
<evidence type="ECO:0000313" key="7">
    <source>
        <dbReference type="Proteomes" id="UP000001635"/>
    </source>
</evidence>
<dbReference type="PANTHER" id="PTHR43547">
    <property type="entry name" value="TWO-COMPONENT HISTIDINE KINASE"/>
    <property type="match status" value="1"/>
</dbReference>
<proteinExistence type="predicted"/>
<dbReference type="Gene3D" id="1.10.287.130">
    <property type="match status" value="1"/>
</dbReference>
<dbReference type="Pfam" id="PF02518">
    <property type="entry name" value="HATPase_c"/>
    <property type="match status" value="1"/>
</dbReference>
<sequence>MARLKRQGKKLFFWDQSPSLEIQVFNATLVILIVFVLFLAIINLWLLNYSLVKLCVVVAVSLSIFIYLLRVKHAFKTAFYLASFSTYPILLFNFFHNDGIIGPTFYILSLIHLLVLSIVKTKHYAFWSTLNVLYYFLLYCFGLYYGELIPQNYNSQFEILTDHLLTYSASILGITMIMFALKRFISIQKRKVKEKTSALLKINKDLKQTNNQKDKIIAIISHDLKNPLQSIIQTLELINSGDLTEEDIKYLRKELLKTTKNTYKMMEDILEWSSFELKNAAKREKKIHIKDLIEDTVEILNVIAKQKSIDLEVNYHQNPLLNLETDRLLLIFRNLVQNAIKFTLSGGHVMVDIYSQEEQLTLQITDNGVGISPKRLETIFEQDIKSTYGTEQEKGTGMGLHMCFQSAHMLSGKLEVESKEGEGSIFKLVIPTGINT</sequence>
<dbReference type="InterPro" id="IPR003661">
    <property type="entry name" value="HisK_dim/P_dom"/>
</dbReference>